<dbReference type="Proteomes" id="UP001418222">
    <property type="component" value="Unassembled WGS sequence"/>
</dbReference>
<keyword evidence="1" id="KW-0732">Signal</keyword>
<protein>
    <submittedName>
        <fullName evidence="2">Uncharacterized protein</fullName>
    </submittedName>
</protein>
<feature type="chain" id="PRO_5042865958" evidence="1">
    <location>
        <begin position="30"/>
        <end position="176"/>
    </location>
</feature>
<reference evidence="2 3" key="1">
    <citation type="journal article" date="2022" name="Nat. Plants">
        <title>Genomes of leafy and leafless Platanthera orchids illuminate the evolution of mycoheterotrophy.</title>
        <authorList>
            <person name="Li M.H."/>
            <person name="Liu K.W."/>
            <person name="Li Z."/>
            <person name="Lu H.C."/>
            <person name="Ye Q.L."/>
            <person name="Zhang D."/>
            <person name="Wang J.Y."/>
            <person name="Li Y.F."/>
            <person name="Zhong Z.M."/>
            <person name="Liu X."/>
            <person name="Yu X."/>
            <person name="Liu D.K."/>
            <person name="Tu X.D."/>
            <person name="Liu B."/>
            <person name="Hao Y."/>
            <person name="Liao X.Y."/>
            <person name="Jiang Y.T."/>
            <person name="Sun W.H."/>
            <person name="Chen J."/>
            <person name="Chen Y.Q."/>
            <person name="Ai Y."/>
            <person name="Zhai J.W."/>
            <person name="Wu S.S."/>
            <person name="Zhou Z."/>
            <person name="Hsiao Y.Y."/>
            <person name="Wu W.L."/>
            <person name="Chen Y.Y."/>
            <person name="Lin Y.F."/>
            <person name="Hsu J.L."/>
            <person name="Li C.Y."/>
            <person name="Wang Z.W."/>
            <person name="Zhao X."/>
            <person name="Zhong W.Y."/>
            <person name="Ma X.K."/>
            <person name="Ma L."/>
            <person name="Huang J."/>
            <person name="Chen G.Z."/>
            <person name="Huang M.Z."/>
            <person name="Huang L."/>
            <person name="Peng D.H."/>
            <person name="Luo Y.B."/>
            <person name="Zou S.Q."/>
            <person name="Chen S.P."/>
            <person name="Lan S."/>
            <person name="Tsai W.C."/>
            <person name="Van de Peer Y."/>
            <person name="Liu Z.J."/>
        </authorList>
    </citation>
    <scope>NUCLEOTIDE SEQUENCE [LARGE SCALE GENOMIC DNA]</scope>
    <source>
        <strain evidence="2">Lor287</strain>
    </source>
</reference>
<feature type="signal peptide" evidence="1">
    <location>
        <begin position="1"/>
        <end position="29"/>
    </location>
</feature>
<gene>
    <name evidence="2" type="ORF">KSP39_PZI009429</name>
</gene>
<dbReference type="AlphaFoldDB" id="A0AAP0BNL0"/>
<keyword evidence="3" id="KW-1185">Reference proteome</keyword>
<evidence type="ECO:0000256" key="1">
    <source>
        <dbReference type="SAM" id="SignalP"/>
    </source>
</evidence>
<name>A0AAP0BNL0_9ASPA</name>
<proteinExistence type="predicted"/>
<sequence length="176" mass="20421">MPFHRRIFEATYSLIAVLFFLAWLRETAALRPLRDRPSSGSLPWGDERLPQLLRASSNGSLHAALPSPIQHTKTKLSLEVLMPRLFIASNNRSLNAFKKEDNPSQLFLRRDGNDPNPYSRWNITGTYRGSWRIQDRSMQFLLPDTGFEINLSHFIRIRCTTRLPGTELEHFACKRR</sequence>
<evidence type="ECO:0000313" key="2">
    <source>
        <dbReference type="EMBL" id="KAK8943104.1"/>
    </source>
</evidence>
<accession>A0AAP0BNL0</accession>
<evidence type="ECO:0000313" key="3">
    <source>
        <dbReference type="Proteomes" id="UP001418222"/>
    </source>
</evidence>
<organism evidence="2 3">
    <name type="scientific">Platanthera zijinensis</name>
    <dbReference type="NCBI Taxonomy" id="2320716"/>
    <lineage>
        <taxon>Eukaryota</taxon>
        <taxon>Viridiplantae</taxon>
        <taxon>Streptophyta</taxon>
        <taxon>Embryophyta</taxon>
        <taxon>Tracheophyta</taxon>
        <taxon>Spermatophyta</taxon>
        <taxon>Magnoliopsida</taxon>
        <taxon>Liliopsida</taxon>
        <taxon>Asparagales</taxon>
        <taxon>Orchidaceae</taxon>
        <taxon>Orchidoideae</taxon>
        <taxon>Orchideae</taxon>
        <taxon>Orchidinae</taxon>
        <taxon>Platanthera</taxon>
    </lineage>
</organism>
<comment type="caution">
    <text evidence="2">The sequence shown here is derived from an EMBL/GenBank/DDBJ whole genome shotgun (WGS) entry which is preliminary data.</text>
</comment>
<dbReference type="EMBL" id="JBBWWQ010000007">
    <property type="protein sequence ID" value="KAK8943104.1"/>
    <property type="molecule type" value="Genomic_DNA"/>
</dbReference>